<protein>
    <submittedName>
        <fullName evidence="2">DNA-binding ferritin-like protein (Dps family)</fullName>
    </submittedName>
</protein>
<dbReference type="AlphaFoldDB" id="A0A4Q7P287"/>
<keyword evidence="2" id="KW-0238">DNA-binding</keyword>
<comment type="caution">
    <text evidence="2">The sequence shown here is derived from an EMBL/GenBank/DDBJ whole genome shotgun (WGS) entry which is preliminary data.</text>
</comment>
<dbReference type="PANTHER" id="PTHR41307">
    <property type="entry name" value="MEMBRANE PROTEIN-RELATED"/>
    <property type="match status" value="1"/>
</dbReference>
<keyword evidence="3" id="KW-1185">Reference proteome</keyword>
<feature type="transmembrane region" description="Helical" evidence="1">
    <location>
        <begin position="129"/>
        <end position="152"/>
    </location>
</feature>
<gene>
    <name evidence="2" type="ORF">EV209_2365</name>
</gene>
<sequence length="217" mass="24704">MSKRTKLLLKENNELENRLKRDDEQALTNITVYIRSANISPYFQESVRRDVLEMIINGEKEGRSMIEIIGEDYKIFCDNVIAEIPELTGRERMLTAMRDTLLSVTVLMGLWFVFRIIGCVTGYDSWPYFTVTAGNVISGVFIIIAAFYVFSFVSKHSFSNSRSLSGKILLALCLVLFVCVCANVFIQYPFFQVHGLILAAALAVLFILYKILDVRID</sequence>
<feature type="transmembrane region" description="Helical" evidence="1">
    <location>
        <begin position="164"/>
        <end position="186"/>
    </location>
</feature>
<dbReference type="Proteomes" id="UP000292927">
    <property type="component" value="Unassembled WGS sequence"/>
</dbReference>
<evidence type="ECO:0000313" key="3">
    <source>
        <dbReference type="Proteomes" id="UP000292927"/>
    </source>
</evidence>
<keyword evidence="1" id="KW-0472">Membrane</keyword>
<keyword evidence="1" id="KW-0812">Transmembrane</keyword>
<dbReference type="RefSeq" id="WP_165388914.1">
    <property type="nucleotide sequence ID" value="NZ_SGXF01000005.1"/>
</dbReference>
<evidence type="ECO:0000313" key="2">
    <source>
        <dbReference type="EMBL" id="RZS94003.1"/>
    </source>
</evidence>
<dbReference type="SUPFAM" id="SSF158560">
    <property type="entry name" value="BH3980-like"/>
    <property type="match status" value="1"/>
</dbReference>
<proteinExistence type="predicted"/>
<feature type="transmembrane region" description="Helical" evidence="1">
    <location>
        <begin position="100"/>
        <end position="123"/>
    </location>
</feature>
<reference evidence="2 3" key="1">
    <citation type="submission" date="2019-02" db="EMBL/GenBank/DDBJ databases">
        <title>Genomic Encyclopedia of Type Strains, Phase IV (KMG-IV): sequencing the most valuable type-strain genomes for metagenomic binning, comparative biology and taxonomic classification.</title>
        <authorList>
            <person name="Goeker M."/>
        </authorList>
    </citation>
    <scope>NUCLEOTIDE SEQUENCE [LARGE SCALE GENOMIC DNA]</scope>
    <source>
        <strain evidence="2 3">DSM 29486</strain>
    </source>
</reference>
<dbReference type="PANTHER" id="PTHR41307:SF1">
    <property type="entry name" value="MEMBRANE PROTEIN"/>
    <property type="match status" value="1"/>
</dbReference>
<dbReference type="Gene3D" id="1.10.1900.10">
    <property type="entry name" value="c-terminal domain of poly(a) binding protein"/>
    <property type="match status" value="1"/>
</dbReference>
<dbReference type="EMBL" id="SGXF01000005">
    <property type="protein sequence ID" value="RZS94003.1"/>
    <property type="molecule type" value="Genomic_DNA"/>
</dbReference>
<evidence type="ECO:0000256" key="1">
    <source>
        <dbReference type="SAM" id="Phobius"/>
    </source>
</evidence>
<dbReference type="GO" id="GO:0003677">
    <property type="term" value="F:DNA binding"/>
    <property type="evidence" value="ECO:0007669"/>
    <property type="project" value="UniProtKB-KW"/>
</dbReference>
<feature type="transmembrane region" description="Helical" evidence="1">
    <location>
        <begin position="192"/>
        <end position="212"/>
    </location>
</feature>
<name>A0A4Q7P287_9FIRM</name>
<accession>A0A4Q7P287</accession>
<keyword evidence="1" id="KW-1133">Transmembrane helix</keyword>
<organism evidence="2 3">
    <name type="scientific">Cuneatibacter caecimuris</name>
    <dbReference type="NCBI Taxonomy" id="1796618"/>
    <lineage>
        <taxon>Bacteria</taxon>
        <taxon>Bacillati</taxon>
        <taxon>Bacillota</taxon>
        <taxon>Clostridia</taxon>
        <taxon>Lachnospirales</taxon>
        <taxon>Lachnospiraceae</taxon>
        <taxon>Cuneatibacter</taxon>
    </lineage>
</organism>